<accession>A0A0F8CS67</accession>
<evidence type="ECO:0000313" key="2">
    <source>
        <dbReference type="Proteomes" id="UP000034841"/>
    </source>
</evidence>
<sequence length="263" mass="30075">MKLPLSLPLLARGLFTIFEPKTVIECHAYEIRRSGIIYGILSPEYHDGSQFLDLISFYPDAKVATIYTAKNDDEPNHDNKLTLTQIFNSLAEEAALYTPVDTRWLIFDVIEDSKTDEVLAGLRESSSLYSVDDINIAPGDQGWDAILSTEYYKKALQVIDKPVQGVLIRKQDRHESWKRFKMIDRIHFFFPPSKDKEPATPTAAEGLATQVELPLDYEEQKAILNGLIIYEDQEITSLSEIMTELVDLTQNTEKSHEILETWF</sequence>
<proteinExistence type="predicted"/>
<comment type="caution">
    <text evidence="1">The sequence shown here is derived from an EMBL/GenBank/DDBJ whole genome shotgun (WGS) entry which is preliminary data.</text>
</comment>
<dbReference type="OrthoDB" id="4813742at2759"/>
<reference evidence="1 2" key="1">
    <citation type="submission" date="2015-04" db="EMBL/GenBank/DDBJ databases">
        <title>Genome sequence of Ceratocystis platani, a major pathogen of plane trees.</title>
        <authorList>
            <person name="Belbahri L."/>
        </authorList>
    </citation>
    <scope>NUCLEOTIDE SEQUENCE [LARGE SCALE GENOMIC DNA]</scope>
    <source>
        <strain evidence="1 2">CFO</strain>
    </source>
</reference>
<evidence type="ECO:0000313" key="1">
    <source>
        <dbReference type="EMBL" id="KKF93552.1"/>
    </source>
</evidence>
<dbReference type="EMBL" id="LBBL01000232">
    <property type="protein sequence ID" value="KKF93552.1"/>
    <property type="molecule type" value="Genomic_DNA"/>
</dbReference>
<keyword evidence="2" id="KW-1185">Reference proteome</keyword>
<dbReference type="AlphaFoldDB" id="A0A0F8CS67"/>
<protein>
    <submittedName>
        <fullName evidence="1">Uncharacterized protein</fullName>
    </submittedName>
</protein>
<name>A0A0F8CS67_CERFI</name>
<organism evidence="1 2">
    <name type="scientific">Ceratocystis fimbriata f. sp. platani</name>
    <dbReference type="NCBI Taxonomy" id="88771"/>
    <lineage>
        <taxon>Eukaryota</taxon>
        <taxon>Fungi</taxon>
        <taxon>Dikarya</taxon>
        <taxon>Ascomycota</taxon>
        <taxon>Pezizomycotina</taxon>
        <taxon>Sordariomycetes</taxon>
        <taxon>Hypocreomycetidae</taxon>
        <taxon>Microascales</taxon>
        <taxon>Ceratocystidaceae</taxon>
        <taxon>Ceratocystis</taxon>
    </lineage>
</organism>
<gene>
    <name evidence="1" type="ORF">CFO_g4096</name>
</gene>
<dbReference type="Proteomes" id="UP000034841">
    <property type="component" value="Unassembled WGS sequence"/>
</dbReference>